<dbReference type="GO" id="GO:0009252">
    <property type="term" value="P:peptidoglycan biosynthetic process"/>
    <property type="evidence" value="ECO:0007669"/>
    <property type="project" value="UniProtKB-UniRule"/>
</dbReference>
<feature type="transmembrane region" description="Helical" evidence="7">
    <location>
        <begin position="165"/>
        <end position="184"/>
    </location>
</feature>
<dbReference type="GO" id="GO:0051301">
    <property type="term" value="P:cell division"/>
    <property type="evidence" value="ECO:0007669"/>
    <property type="project" value="UniProtKB-KW"/>
</dbReference>
<gene>
    <name evidence="7" type="primary">mraY</name>
    <name evidence="10" type="ORF">SAMN04487824_10126</name>
</gene>
<reference evidence="11" key="1">
    <citation type="submission" date="2016-10" db="EMBL/GenBank/DDBJ databases">
        <authorList>
            <person name="Varghese N."/>
            <person name="Submissions S."/>
        </authorList>
    </citation>
    <scope>NUCLEOTIDE SEQUENCE [LARGE SCALE GENOMIC DNA]</scope>
    <source>
        <strain evidence="11">DSM 22619</strain>
    </source>
</reference>
<keyword evidence="6 7" id="KW-0472">Membrane</keyword>
<dbReference type="PANTHER" id="PTHR22926:SF5">
    <property type="entry name" value="PHOSPHO-N-ACETYLMURAMOYL-PENTAPEPTIDE-TRANSFERASE HOMOLOG"/>
    <property type="match status" value="1"/>
</dbReference>
<proteinExistence type="inferred from homology"/>
<dbReference type="GO" id="GO:0051992">
    <property type="term" value="F:UDP-N-acetylmuramoyl-L-alanyl-D-glutamyl-meso-2,6-diaminopimelyl-D-alanyl-D-alanine:undecaprenyl-phosphate transferase activity"/>
    <property type="evidence" value="ECO:0007669"/>
    <property type="project" value="RHEA"/>
</dbReference>
<comment type="function">
    <text evidence="7">Catalyzes the initial step of the lipid cycle reactions in the biosynthesis of the cell wall peptidoglycan: transfers peptidoglycan precursor phospho-MurNAc-pentapeptide from UDP-MurNAc-pentapeptide onto the lipid carrier undecaprenyl phosphate, yielding undecaprenyl-pyrophosphoryl-MurNAc-pentapeptide, known as lipid I.</text>
</comment>
<comment type="catalytic activity">
    <reaction evidence="7">
        <text>UDP-N-acetyl-alpha-D-muramoyl-L-alanyl-gamma-D-glutamyl-meso-2,6-diaminopimeloyl-D-alanyl-D-alanine + di-trans,octa-cis-undecaprenyl phosphate = di-trans,octa-cis-undecaprenyl diphospho-N-acetyl-alpha-D-muramoyl-L-alanyl-D-glutamyl-meso-2,6-diaminopimeloyl-D-alanyl-D-alanine + UMP</text>
        <dbReference type="Rhea" id="RHEA:28386"/>
        <dbReference type="ChEBI" id="CHEBI:57865"/>
        <dbReference type="ChEBI" id="CHEBI:60392"/>
        <dbReference type="ChEBI" id="CHEBI:61386"/>
        <dbReference type="ChEBI" id="CHEBI:61387"/>
        <dbReference type="EC" id="2.7.8.13"/>
    </reaction>
</comment>
<feature type="transmembrane region" description="Helical" evidence="7">
    <location>
        <begin position="245"/>
        <end position="266"/>
    </location>
</feature>
<evidence type="ECO:0000256" key="8">
    <source>
        <dbReference type="NCBIfam" id="TIGR00445"/>
    </source>
</evidence>
<organism evidence="10 11">
    <name type="scientific">Parafannyhessea umbonata</name>
    <dbReference type="NCBI Taxonomy" id="604330"/>
    <lineage>
        <taxon>Bacteria</taxon>
        <taxon>Bacillati</taxon>
        <taxon>Actinomycetota</taxon>
        <taxon>Coriobacteriia</taxon>
        <taxon>Coriobacteriales</taxon>
        <taxon>Atopobiaceae</taxon>
        <taxon>Parafannyhessea</taxon>
    </lineage>
</organism>
<feature type="transmembrane region" description="Helical" evidence="7">
    <location>
        <begin position="59"/>
        <end position="77"/>
    </location>
</feature>
<evidence type="ECO:0000256" key="5">
    <source>
        <dbReference type="ARBA" id="ARBA00022989"/>
    </source>
</evidence>
<accession>A0A1G6HN26</accession>
<keyword evidence="7" id="KW-0961">Cell wall biogenesis/degradation</keyword>
<dbReference type="GO" id="GO:0008963">
    <property type="term" value="F:phospho-N-acetylmuramoyl-pentapeptide-transferase activity"/>
    <property type="evidence" value="ECO:0007669"/>
    <property type="project" value="UniProtKB-UniRule"/>
</dbReference>
<dbReference type="RefSeq" id="WP_090844077.1">
    <property type="nucleotide sequence ID" value="NZ_FMZL01000001.1"/>
</dbReference>
<evidence type="ECO:0000256" key="2">
    <source>
        <dbReference type="ARBA" id="ARBA00005583"/>
    </source>
</evidence>
<evidence type="ECO:0000256" key="3">
    <source>
        <dbReference type="ARBA" id="ARBA00022679"/>
    </source>
</evidence>
<keyword evidence="7 9" id="KW-0479">Metal-binding</keyword>
<evidence type="ECO:0000256" key="7">
    <source>
        <dbReference type="HAMAP-Rule" id="MF_00038"/>
    </source>
</evidence>
<keyword evidence="5 7" id="KW-1133">Transmembrane helix</keyword>
<dbReference type="PANTHER" id="PTHR22926">
    <property type="entry name" value="PHOSPHO-N-ACETYLMURAMOYL-PENTAPEPTIDE-TRANSFERASE"/>
    <property type="match status" value="1"/>
</dbReference>
<dbReference type="UniPathway" id="UPA00219"/>
<feature type="transmembrane region" description="Helical" evidence="7">
    <location>
        <begin position="12"/>
        <end position="31"/>
    </location>
</feature>
<dbReference type="CDD" id="cd06852">
    <property type="entry name" value="GT_MraY"/>
    <property type="match status" value="1"/>
</dbReference>
<evidence type="ECO:0000256" key="9">
    <source>
        <dbReference type="PIRSR" id="PIRSR600715-1"/>
    </source>
</evidence>
<dbReference type="GO" id="GO:0046872">
    <property type="term" value="F:metal ion binding"/>
    <property type="evidence" value="ECO:0007669"/>
    <property type="project" value="UniProtKB-KW"/>
</dbReference>
<dbReference type="InterPro" id="IPR000715">
    <property type="entry name" value="Glycosyl_transferase_4"/>
</dbReference>
<feature type="binding site" evidence="9">
    <location>
        <position position="249"/>
    </location>
    <ligand>
        <name>Mg(2+)</name>
        <dbReference type="ChEBI" id="CHEBI:18420"/>
    </ligand>
</feature>
<evidence type="ECO:0000256" key="1">
    <source>
        <dbReference type="ARBA" id="ARBA00004141"/>
    </source>
</evidence>
<evidence type="ECO:0000256" key="6">
    <source>
        <dbReference type="ARBA" id="ARBA00023136"/>
    </source>
</evidence>
<keyword evidence="7" id="KW-1003">Cell membrane</keyword>
<evidence type="ECO:0000313" key="11">
    <source>
        <dbReference type="Proteomes" id="UP000198528"/>
    </source>
</evidence>
<name>A0A1G6HN26_9ACTN</name>
<dbReference type="PROSITE" id="PS01347">
    <property type="entry name" value="MRAY_1"/>
    <property type="match status" value="1"/>
</dbReference>
<feature type="transmembrane region" description="Helical" evidence="7">
    <location>
        <begin position="196"/>
        <end position="215"/>
    </location>
</feature>
<dbReference type="EMBL" id="FMZL01000001">
    <property type="protein sequence ID" value="SDB95669.1"/>
    <property type="molecule type" value="Genomic_DNA"/>
</dbReference>
<evidence type="ECO:0000313" key="10">
    <source>
        <dbReference type="EMBL" id="SDB95669.1"/>
    </source>
</evidence>
<dbReference type="PROSITE" id="PS01348">
    <property type="entry name" value="MRAY_2"/>
    <property type="match status" value="1"/>
</dbReference>
<keyword evidence="7" id="KW-0131">Cell cycle</keyword>
<dbReference type="GO" id="GO:0008360">
    <property type="term" value="P:regulation of cell shape"/>
    <property type="evidence" value="ECO:0007669"/>
    <property type="project" value="UniProtKB-KW"/>
</dbReference>
<keyword evidence="11" id="KW-1185">Reference proteome</keyword>
<keyword evidence="7" id="KW-0133">Cell shape</keyword>
<comment type="similarity">
    <text evidence="2 7">Belongs to the glycosyltransferase 4 family. MraY subfamily.</text>
</comment>
<keyword evidence="7 9" id="KW-0460">Magnesium</keyword>
<comment type="pathway">
    <text evidence="7">Cell wall biogenesis; peptidoglycan biosynthesis.</text>
</comment>
<dbReference type="Pfam" id="PF10555">
    <property type="entry name" value="MraY_sig1"/>
    <property type="match status" value="1"/>
</dbReference>
<keyword evidence="4 7" id="KW-0812">Transmembrane</keyword>
<dbReference type="STRING" id="604330.SAMN04489857_0618"/>
<evidence type="ECO:0000256" key="4">
    <source>
        <dbReference type="ARBA" id="ARBA00022692"/>
    </source>
</evidence>
<feature type="binding site" evidence="9">
    <location>
        <position position="189"/>
    </location>
    <ligand>
        <name>Mg(2+)</name>
        <dbReference type="ChEBI" id="CHEBI:18420"/>
    </ligand>
</feature>
<dbReference type="Proteomes" id="UP000198528">
    <property type="component" value="Unassembled WGS sequence"/>
</dbReference>
<dbReference type="AlphaFoldDB" id="A0A1G6HN26"/>
<feature type="transmembrane region" description="Helical" evidence="7">
    <location>
        <begin position="272"/>
        <end position="293"/>
    </location>
</feature>
<dbReference type="Pfam" id="PF00953">
    <property type="entry name" value="Glycos_transf_4"/>
    <property type="match status" value="1"/>
</dbReference>
<feature type="transmembrane region" description="Helical" evidence="7">
    <location>
        <begin position="120"/>
        <end position="145"/>
    </location>
</feature>
<keyword evidence="7" id="KW-0132">Cell division</keyword>
<dbReference type="HAMAP" id="MF_00038">
    <property type="entry name" value="MraY"/>
    <property type="match status" value="1"/>
</dbReference>
<dbReference type="InterPro" id="IPR003524">
    <property type="entry name" value="PNAcMuramoyl-5peptid_Trfase"/>
</dbReference>
<comment type="subcellular location">
    <subcellularLocation>
        <location evidence="7">Cell membrane</location>
        <topology evidence="7">Multi-pass membrane protein</topology>
    </subcellularLocation>
    <subcellularLocation>
        <location evidence="1">Membrane</location>
        <topology evidence="1">Multi-pass membrane protein</topology>
    </subcellularLocation>
</comment>
<keyword evidence="7" id="KW-0573">Peptidoglycan synthesis</keyword>
<dbReference type="GO" id="GO:0071555">
    <property type="term" value="P:cell wall organization"/>
    <property type="evidence" value="ECO:0007669"/>
    <property type="project" value="UniProtKB-KW"/>
</dbReference>
<keyword evidence="3 7" id="KW-0808">Transferase</keyword>
<feature type="transmembrane region" description="Helical" evidence="7">
    <location>
        <begin position="320"/>
        <end position="340"/>
    </location>
</feature>
<dbReference type="NCBIfam" id="TIGR00445">
    <property type="entry name" value="mraY"/>
    <property type="match status" value="1"/>
</dbReference>
<protein>
    <recommendedName>
        <fullName evidence="7 8">Phospho-N-acetylmuramoyl-pentapeptide-transferase</fullName>
        <ecNumber evidence="7 8">2.7.8.13</ecNumber>
    </recommendedName>
    <alternativeName>
        <fullName evidence="7">UDP-MurNAc-pentapeptide phosphotransferase</fullName>
    </alternativeName>
</protein>
<dbReference type="InterPro" id="IPR018480">
    <property type="entry name" value="PNAcMuramoyl-5peptid_Trfase_CS"/>
</dbReference>
<comment type="cofactor">
    <cofactor evidence="7 9">
        <name>Mg(2+)</name>
        <dbReference type="ChEBI" id="CHEBI:18420"/>
    </cofactor>
</comment>
<dbReference type="EC" id="2.7.8.13" evidence="7 8"/>
<sequence length="343" mass="36473">MFGNPSYPTYQIFLAAVIAAAIVLVLMPLFIRLMRHEGIGQQVRADGPQRHLVKQGTPTMGGVVILAAVLITCAIQAHWTMDLVLAVLATYLTGSLGLLDDIESVAHKRSLGLTPSQKMAGLILISVAFCVLAVNFCGVTPSVAFPGGAALDLGVLTTTVKVGGTAVRLPWLYMFFVFLLMAGLSNAVNLTDGLDGLAGGCTLVVMLIMGMVAFSYGERNLAIFAAAISGALVGFLWYNCYPASIFMGDTGSLALGAAFASLAVLTKTEICSLVMGGLFIVEALSVIIQVVSFKATGKRVFLMAPIHHHFEKKGWSETKVVIRFWIVSAAFAVLGFALYFQLR</sequence>
<feature type="transmembrane region" description="Helical" evidence="7">
    <location>
        <begin position="221"/>
        <end position="238"/>
    </location>
</feature>
<dbReference type="GO" id="GO:0005886">
    <property type="term" value="C:plasma membrane"/>
    <property type="evidence" value="ECO:0007669"/>
    <property type="project" value="UniProtKB-SubCell"/>
</dbReference>